<dbReference type="Proteomes" id="UP000469724">
    <property type="component" value="Unassembled WGS sequence"/>
</dbReference>
<accession>A0A7K3NN54</accession>
<evidence type="ECO:0000313" key="1">
    <source>
        <dbReference type="EMBL" id="NDY56629.1"/>
    </source>
</evidence>
<protein>
    <submittedName>
        <fullName evidence="1">Uncharacterized protein</fullName>
    </submittedName>
</protein>
<name>A0A7K3NN54_9BACT</name>
<proteinExistence type="predicted"/>
<evidence type="ECO:0000313" key="2">
    <source>
        <dbReference type="Proteomes" id="UP000469724"/>
    </source>
</evidence>
<organism evidence="1 2">
    <name type="scientific">Desulfolutivibrio sulfodismutans</name>
    <dbReference type="NCBI Taxonomy" id="63561"/>
    <lineage>
        <taxon>Bacteria</taxon>
        <taxon>Pseudomonadati</taxon>
        <taxon>Thermodesulfobacteriota</taxon>
        <taxon>Desulfovibrionia</taxon>
        <taxon>Desulfovibrionales</taxon>
        <taxon>Desulfovibrionaceae</taxon>
        <taxon>Desulfolutivibrio</taxon>
    </lineage>
</organism>
<dbReference type="AlphaFoldDB" id="A0A7K3NN54"/>
<dbReference type="EMBL" id="JAAGRQ010000024">
    <property type="protein sequence ID" value="NDY56629.1"/>
    <property type="molecule type" value="Genomic_DNA"/>
</dbReference>
<comment type="caution">
    <text evidence="1">The sequence shown here is derived from an EMBL/GenBank/DDBJ whole genome shotgun (WGS) entry which is preliminary data.</text>
</comment>
<keyword evidence="2" id="KW-1185">Reference proteome</keyword>
<sequence length="74" mass="8006">MTTPTNAARAERAARALGFYKSDCLGESGPGPDIETVTDLLTDILHWREGGLEGLREALADADRHYTAETDEEG</sequence>
<reference evidence="1 2" key="1">
    <citation type="submission" date="2020-02" db="EMBL/GenBank/DDBJ databases">
        <title>Comparative genomics of sulfur disproportionating microorganisms.</title>
        <authorList>
            <person name="Ward L.M."/>
            <person name="Bertran E."/>
            <person name="Johnston D.T."/>
        </authorList>
    </citation>
    <scope>NUCLEOTIDE SEQUENCE [LARGE SCALE GENOMIC DNA]</scope>
    <source>
        <strain evidence="1 2">DSM 3696</strain>
    </source>
</reference>
<gene>
    <name evidence="1" type="ORF">G3N56_07720</name>
</gene>
<dbReference type="RefSeq" id="WP_163301683.1">
    <property type="nucleotide sequence ID" value="NZ_JAAGRQ010000024.1"/>
</dbReference>